<accession>A0A9N9JI59</accession>
<organism evidence="1 2">
    <name type="scientific">Racocetra fulgida</name>
    <dbReference type="NCBI Taxonomy" id="60492"/>
    <lineage>
        <taxon>Eukaryota</taxon>
        <taxon>Fungi</taxon>
        <taxon>Fungi incertae sedis</taxon>
        <taxon>Mucoromycota</taxon>
        <taxon>Glomeromycotina</taxon>
        <taxon>Glomeromycetes</taxon>
        <taxon>Diversisporales</taxon>
        <taxon>Gigasporaceae</taxon>
        <taxon>Racocetra</taxon>
    </lineage>
</organism>
<dbReference type="Gene3D" id="1.10.150.50">
    <property type="entry name" value="Transcription Factor, Ets-1"/>
    <property type="match status" value="1"/>
</dbReference>
<dbReference type="Proteomes" id="UP000789396">
    <property type="component" value="Unassembled WGS sequence"/>
</dbReference>
<protein>
    <submittedName>
        <fullName evidence="1">13165_t:CDS:1</fullName>
    </submittedName>
</protein>
<gene>
    <name evidence="1" type="ORF">RFULGI_LOCUS15771</name>
</gene>
<name>A0A9N9JI59_9GLOM</name>
<dbReference type="InterPro" id="IPR013761">
    <property type="entry name" value="SAM/pointed_sf"/>
</dbReference>
<reference evidence="1" key="1">
    <citation type="submission" date="2021-06" db="EMBL/GenBank/DDBJ databases">
        <authorList>
            <person name="Kallberg Y."/>
            <person name="Tangrot J."/>
            <person name="Rosling A."/>
        </authorList>
    </citation>
    <scope>NUCLEOTIDE SEQUENCE</scope>
    <source>
        <strain evidence="1">IN212</strain>
    </source>
</reference>
<dbReference type="AlphaFoldDB" id="A0A9N9JI59"/>
<sequence length="221" mass="25353">FVRKYDNKQLIKFLSENKGDLQLDDTHIEILRKEEVTGRVFLNSTKQDFIDNGLKSGPAKRLADFVKEVKEKKLKNFSSCKTKQEVKEKIELYGPASELNEAEPGRVDYAVKVKDNTGNDELIAITEAKQSDILMGFGQNVLQLNASHHKNSKKRNAEAFGKDAFDYLYGIVTTERFYRIENEYSIRINRDALEDDSELCKDVKKVVQVLVSLLKDRVEVD</sequence>
<keyword evidence="2" id="KW-1185">Reference proteome</keyword>
<dbReference type="OrthoDB" id="2397776at2759"/>
<evidence type="ECO:0000313" key="1">
    <source>
        <dbReference type="EMBL" id="CAG8780425.1"/>
    </source>
</evidence>
<comment type="caution">
    <text evidence="1">The sequence shown here is derived from an EMBL/GenBank/DDBJ whole genome shotgun (WGS) entry which is preliminary data.</text>
</comment>
<feature type="non-terminal residue" evidence="1">
    <location>
        <position position="1"/>
    </location>
</feature>
<feature type="non-terminal residue" evidence="1">
    <location>
        <position position="221"/>
    </location>
</feature>
<dbReference type="EMBL" id="CAJVPZ010052322">
    <property type="protein sequence ID" value="CAG8780425.1"/>
    <property type="molecule type" value="Genomic_DNA"/>
</dbReference>
<proteinExistence type="predicted"/>
<evidence type="ECO:0000313" key="2">
    <source>
        <dbReference type="Proteomes" id="UP000789396"/>
    </source>
</evidence>